<evidence type="ECO:0000313" key="1">
    <source>
        <dbReference type="EMBL" id="MQT91077.1"/>
    </source>
</evidence>
<organism evidence="1 2">
    <name type="scientific">Pseudomonas helleri</name>
    <dbReference type="NCBI Taxonomy" id="1608996"/>
    <lineage>
        <taxon>Bacteria</taxon>
        <taxon>Pseudomonadati</taxon>
        <taxon>Pseudomonadota</taxon>
        <taxon>Gammaproteobacteria</taxon>
        <taxon>Pseudomonadales</taxon>
        <taxon>Pseudomonadaceae</taxon>
        <taxon>Pseudomonas</taxon>
    </lineage>
</organism>
<sequence length="55" mass="5562">MGVASTYISTHSPTPLALSGCKDIAEGAVFIIASGASAKNFPLNGLFAFKGVADF</sequence>
<dbReference type="RefSeq" id="WP_153329782.1">
    <property type="nucleotide sequence ID" value="NZ_WIWI01000051.1"/>
</dbReference>
<gene>
    <name evidence="1" type="ORF">GHO39_18320</name>
</gene>
<proteinExistence type="predicted"/>
<reference evidence="1 2" key="1">
    <citation type="submission" date="2019-10" db="EMBL/GenBank/DDBJ databases">
        <title>Evaluation of single-gene subtyping targets for Pseudomonas.</title>
        <authorList>
            <person name="Reichler S.J."/>
            <person name="Orsi R.H."/>
            <person name="Wiedmann M."/>
            <person name="Martin N.H."/>
            <person name="Murphy S.I."/>
        </authorList>
    </citation>
    <scope>NUCLEOTIDE SEQUENCE [LARGE SCALE GENOMIC DNA]</scope>
    <source>
        <strain evidence="1 2">FSL R10-3254</strain>
    </source>
</reference>
<dbReference type="AlphaFoldDB" id="A0A7X1XGH3"/>
<accession>A0A7X1XGH3</accession>
<name>A0A7X1XGH3_9PSED</name>
<evidence type="ECO:0000313" key="2">
    <source>
        <dbReference type="Proteomes" id="UP000489190"/>
    </source>
</evidence>
<comment type="caution">
    <text evidence="1">The sequence shown here is derived from an EMBL/GenBank/DDBJ whole genome shotgun (WGS) entry which is preliminary data.</text>
</comment>
<dbReference type="Proteomes" id="UP000489190">
    <property type="component" value="Unassembled WGS sequence"/>
</dbReference>
<dbReference type="EMBL" id="WIWI01000051">
    <property type="protein sequence ID" value="MQT91077.1"/>
    <property type="molecule type" value="Genomic_DNA"/>
</dbReference>
<protein>
    <submittedName>
        <fullName evidence="1">Uncharacterized protein</fullName>
    </submittedName>
</protein>